<evidence type="ECO:0000256" key="10">
    <source>
        <dbReference type="PROSITE-ProRule" id="PRU01360"/>
    </source>
</evidence>
<gene>
    <name evidence="15" type="ORF">SAMN05660235_00079</name>
</gene>
<dbReference type="PANTHER" id="PTHR30069:SF29">
    <property type="entry name" value="HEMOGLOBIN AND HEMOGLOBIN-HAPTOGLOBIN-BINDING PROTEIN 1-RELATED"/>
    <property type="match status" value="1"/>
</dbReference>
<comment type="subcellular location">
    <subcellularLocation>
        <location evidence="1 10">Cell outer membrane</location>
        <topology evidence="1 10">Multi-pass membrane protein</topology>
    </subcellularLocation>
</comment>
<dbReference type="InterPro" id="IPR000531">
    <property type="entry name" value="Beta-barrel_TonB"/>
</dbReference>
<dbReference type="GO" id="GO:0044718">
    <property type="term" value="P:siderophore transmembrane transport"/>
    <property type="evidence" value="ECO:0007669"/>
    <property type="project" value="TreeGrafter"/>
</dbReference>
<dbReference type="InterPro" id="IPR037066">
    <property type="entry name" value="Plug_dom_sf"/>
</dbReference>
<comment type="similarity">
    <text evidence="10 11">Belongs to the TonB-dependent receptor family.</text>
</comment>
<keyword evidence="6 11" id="KW-0798">TonB box</keyword>
<dbReference type="OrthoDB" id="337377at2"/>
<dbReference type="GO" id="GO:0009279">
    <property type="term" value="C:cell outer membrane"/>
    <property type="evidence" value="ECO:0007669"/>
    <property type="project" value="UniProtKB-SubCell"/>
</dbReference>
<keyword evidence="5 12" id="KW-0732">Signal</keyword>
<accession>A0A1G7HIW5</accession>
<keyword evidence="16" id="KW-1185">Reference proteome</keyword>
<evidence type="ECO:0000259" key="13">
    <source>
        <dbReference type="Pfam" id="PF00593"/>
    </source>
</evidence>
<evidence type="ECO:0000256" key="11">
    <source>
        <dbReference type="RuleBase" id="RU003357"/>
    </source>
</evidence>
<evidence type="ECO:0000256" key="4">
    <source>
        <dbReference type="ARBA" id="ARBA00022692"/>
    </source>
</evidence>
<dbReference type="PANTHER" id="PTHR30069">
    <property type="entry name" value="TONB-DEPENDENT OUTER MEMBRANE RECEPTOR"/>
    <property type="match status" value="1"/>
</dbReference>
<dbReference type="InterPro" id="IPR012910">
    <property type="entry name" value="Plug_dom"/>
</dbReference>
<evidence type="ECO:0000256" key="8">
    <source>
        <dbReference type="ARBA" id="ARBA00023170"/>
    </source>
</evidence>
<name>A0A1G7HIW5_9FIRM</name>
<dbReference type="Proteomes" id="UP000243333">
    <property type="component" value="Unassembled WGS sequence"/>
</dbReference>
<keyword evidence="7 10" id="KW-0472">Membrane</keyword>
<reference evidence="16" key="1">
    <citation type="submission" date="2016-10" db="EMBL/GenBank/DDBJ databases">
        <authorList>
            <person name="Varghese N."/>
            <person name="Submissions S."/>
        </authorList>
    </citation>
    <scope>NUCLEOTIDE SEQUENCE [LARGE SCALE GENOMIC DNA]</scope>
    <source>
        <strain evidence="16">DSM 23256</strain>
    </source>
</reference>
<keyword evidence="4 10" id="KW-0812">Transmembrane</keyword>
<dbReference type="PROSITE" id="PS52016">
    <property type="entry name" value="TONB_DEPENDENT_REC_3"/>
    <property type="match status" value="1"/>
</dbReference>
<feature type="chain" id="PRO_5017476816" evidence="12">
    <location>
        <begin position="30"/>
        <end position="616"/>
    </location>
</feature>
<evidence type="ECO:0000313" key="15">
    <source>
        <dbReference type="EMBL" id="SDF00266.1"/>
    </source>
</evidence>
<dbReference type="InterPro" id="IPR039426">
    <property type="entry name" value="TonB-dep_rcpt-like"/>
</dbReference>
<keyword evidence="9 10" id="KW-0998">Cell outer membrane</keyword>
<dbReference type="SUPFAM" id="SSF56935">
    <property type="entry name" value="Porins"/>
    <property type="match status" value="1"/>
</dbReference>
<evidence type="ECO:0000256" key="2">
    <source>
        <dbReference type="ARBA" id="ARBA00022448"/>
    </source>
</evidence>
<evidence type="ECO:0000256" key="9">
    <source>
        <dbReference type="ARBA" id="ARBA00023237"/>
    </source>
</evidence>
<keyword evidence="3 10" id="KW-1134">Transmembrane beta strand</keyword>
<evidence type="ECO:0000256" key="3">
    <source>
        <dbReference type="ARBA" id="ARBA00022452"/>
    </source>
</evidence>
<dbReference type="EMBL" id="FNBU01000001">
    <property type="protein sequence ID" value="SDF00266.1"/>
    <property type="molecule type" value="Genomic_DNA"/>
</dbReference>
<sequence>MSYGKKFLTKRIASALAVGTLLVASPAFAAEEPVFQLDQITVTAARVPQALASTPADVTVITGEQLEQKGARNLADALEGVPGVVVKKQGGAGEFATVYINDSDRTVVMVDGKRLNLPQGAAYGRGPLDFSTIIGLDNIERIEVVRGGGSTLYGSDAVGGVINIITKKGAGSVKTILDIGGGNNGTFRSSIVNQGEERGFRWYITGAKDKTDGQRPNNQYDGKNATVRLDKDLSSRENLTVTYDYYGSHAGIPGWMNQVNGNYVWNTSSSLTDYADVLRQNWGATYTFKQGTTENILRYYNNSQTYVGRNGVDFRHRNEVKALEYQQNLRLNPNQTITWGADWRSEEVDSTNENGLQRRHVRALYLQDQYTVNDYWQLTTGLRYDDNSQYGNKLLPKLAVNYRADDRTNYFASWGKVFKPPTFDDLYWYSESEWGIYKGDPNLKPETGWTAEFGVKKRLDTKSEAMVSLFKRELNDAIRWNGTSPANIDNFRSSGVNLTYATKLSNAVTAGIGYSYLHTETTDPSVRDPHHNLYTNLNVRYGKLNQTLSVNYLSESGVGNSKVSGRVVVDTTASYDLGEGQSLYLTVNNLFNKRYQEVAGYPAQERTIFLGLKQSL</sequence>
<keyword evidence="8" id="KW-0675">Receptor</keyword>
<protein>
    <submittedName>
        <fullName evidence="15">Vitamin B12 transporter</fullName>
    </submittedName>
</protein>
<keyword evidence="2 10" id="KW-0813">Transport</keyword>
<feature type="domain" description="TonB-dependent receptor-like beta-barrel" evidence="13">
    <location>
        <begin position="183"/>
        <end position="590"/>
    </location>
</feature>
<evidence type="ECO:0000256" key="5">
    <source>
        <dbReference type="ARBA" id="ARBA00022729"/>
    </source>
</evidence>
<dbReference type="Gene3D" id="2.40.170.20">
    <property type="entry name" value="TonB-dependent receptor, beta-barrel domain"/>
    <property type="match status" value="1"/>
</dbReference>
<evidence type="ECO:0000256" key="7">
    <source>
        <dbReference type="ARBA" id="ARBA00023136"/>
    </source>
</evidence>
<evidence type="ECO:0000256" key="1">
    <source>
        <dbReference type="ARBA" id="ARBA00004571"/>
    </source>
</evidence>
<organism evidence="15 16">
    <name type="scientific">Sporolituus thermophilus DSM 23256</name>
    <dbReference type="NCBI Taxonomy" id="1123285"/>
    <lineage>
        <taxon>Bacteria</taxon>
        <taxon>Bacillati</taxon>
        <taxon>Bacillota</taxon>
        <taxon>Negativicutes</taxon>
        <taxon>Selenomonadales</taxon>
        <taxon>Sporomusaceae</taxon>
        <taxon>Sporolituus</taxon>
    </lineage>
</organism>
<dbReference type="RefSeq" id="WP_093687027.1">
    <property type="nucleotide sequence ID" value="NZ_FNBU01000001.1"/>
</dbReference>
<dbReference type="InterPro" id="IPR036942">
    <property type="entry name" value="Beta-barrel_TonB_sf"/>
</dbReference>
<feature type="signal peptide" evidence="12">
    <location>
        <begin position="1"/>
        <end position="29"/>
    </location>
</feature>
<dbReference type="Pfam" id="PF07715">
    <property type="entry name" value="Plug"/>
    <property type="match status" value="1"/>
</dbReference>
<evidence type="ECO:0000313" key="16">
    <source>
        <dbReference type="Proteomes" id="UP000243333"/>
    </source>
</evidence>
<dbReference type="STRING" id="1123285.SAMN05660235_00079"/>
<evidence type="ECO:0000256" key="6">
    <source>
        <dbReference type="ARBA" id="ARBA00023077"/>
    </source>
</evidence>
<dbReference type="GO" id="GO:0015344">
    <property type="term" value="F:siderophore uptake transmembrane transporter activity"/>
    <property type="evidence" value="ECO:0007669"/>
    <property type="project" value="TreeGrafter"/>
</dbReference>
<dbReference type="Pfam" id="PF00593">
    <property type="entry name" value="TonB_dep_Rec_b-barrel"/>
    <property type="match status" value="1"/>
</dbReference>
<proteinExistence type="inferred from homology"/>
<feature type="domain" description="TonB-dependent receptor plug" evidence="14">
    <location>
        <begin position="52"/>
        <end position="161"/>
    </location>
</feature>
<dbReference type="Gene3D" id="2.170.130.10">
    <property type="entry name" value="TonB-dependent receptor, plug domain"/>
    <property type="match status" value="1"/>
</dbReference>
<dbReference type="AlphaFoldDB" id="A0A1G7HIW5"/>
<evidence type="ECO:0000256" key="12">
    <source>
        <dbReference type="SAM" id="SignalP"/>
    </source>
</evidence>
<dbReference type="CDD" id="cd01347">
    <property type="entry name" value="ligand_gated_channel"/>
    <property type="match status" value="1"/>
</dbReference>
<evidence type="ECO:0000259" key="14">
    <source>
        <dbReference type="Pfam" id="PF07715"/>
    </source>
</evidence>